<comment type="caution">
    <text evidence="2">The sequence shown here is derived from an EMBL/GenBank/DDBJ whole genome shotgun (WGS) entry which is preliminary data.</text>
</comment>
<evidence type="ECO:0000313" key="3">
    <source>
        <dbReference type="Proteomes" id="UP001552299"/>
    </source>
</evidence>
<name>A0ABD0VLD8_DENTH</name>
<feature type="region of interest" description="Disordered" evidence="1">
    <location>
        <begin position="48"/>
        <end position="77"/>
    </location>
</feature>
<keyword evidence="3" id="KW-1185">Reference proteome</keyword>
<dbReference type="Proteomes" id="UP001552299">
    <property type="component" value="Unassembled WGS sequence"/>
</dbReference>
<dbReference type="EMBL" id="JANQDX010000004">
    <property type="protein sequence ID" value="KAL0925929.1"/>
    <property type="molecule type" value="Genomic_DNA"/>
</dbReference>
<organism evidence="2 3">
    <name type="scientific">Dendrobium thyrsiflorum</name>
    <name type="common">Pinecone-like raceme dendrobium</name>
    <name type="synonym">Orchid</name>
    <dbReference type="NCBI Taxonomy" id="117978"/>
    <lineage>
        <taxon>Eukaryota</taxon>
        <taxon>Viridiplantae</taxon>
        <taxon>Streptophyta</taxon>
        <taxon>Embryophyta</taxon>
        <taxon>Tracheophyta</taxon>
        <taxon>Spermatophyta</taxon>
        <taxon>Magnoliopsida</taxon>
        <taxon>Liliopsida</taxon>
        <taxon>Asparagales</taxon>
        <taxon>Orchidaceae</taxon>
        <taxon>Epidendroideae</taxon>
        <taxon>Malaxideae</taxon>
        <taxon>Dendrobiinae</taxon>
        <taxon>Dendrobium</taxon>
    </lineage>
</organism>
<gene>
    <name evidence="2" type="ORF">M5K25_004306</name>
</gene>
<protein>
    <submittedName>
        <fullName evidence="2">Uncharacterized protein</fullName>
    </submittedName>
</protein>
<dbReference type="PANTHER" id="PTHR35468:SF1">
    <property type="entry name" value="MYOSIN-LIKE PROTEIN"/>
    <property type="match status" value="1"/>
</dbReference>
<proteinExistence type="predicted"/>
<feature type="region of interest" description="Disordered" evidence="1">
    <location>
        <begin position="1"/>
        <end position="21"/>
    </location>
</feature>
<dbReference type="PANTHER" id="PTHR35468">
    <property type="entry name" value="MYOSIN-LIKE PROTEIN"/>
    <property type="match status" value="1"/>
</dbReference>
<reference evidence="2 3" key="1">
    <citation type="journal article" date="2024" name="Plant Biotechnol. J.">
        <title>Dendrobium thyrsiflorum genome and its molecular insights into genes involved in important horticultural traits.</title>
        <authorList>
            <person name="Chen B."/>
            <person name="Wang J.Y."/>
            <person name="Zheng P.J."/>
            <person name="Li K.L."/>
            <person name="Liang Y.M."/>
            <person name="Chen X.F."/>
            <person name="Zhang C."/>
            <person name="Zhao X."/>
            <person name="He X."/>
            <person name="Zhang G.Q."/>
            <person name="Liu Z.J."/>
            <person name="Xu Q."/>
        </authorList>
    </citation>
    <scope>NUCLEOTIDE SEQUENCE [LARGE SCALE GENOMIC DNA]</scope>
    <source>
        <strain evidence="2">GZMU011</strain>
    </source>
</reference>
<accession>A0ABD0VLD8</accession>
<evidence type="ECO:0000256" key="1">
    <source>
        <dbReference type="SAM" id="MobiDB-lite"/>
    </source>
</evidence>
<dbReference type="AlphaFoldDB" id="A0ABD0VLD8"/>
<evidence type="ECO:0000313" key="2">
    <source>
        <dbReference type="EMBL" id="KAL0925929.1"/>
    </source>
</evidence>
<feature type="compositionally biased region" description="Basic and acidic residues" evidence="1">
    <location>
        <begin position="49"/>
        <end position="67"/>
    </location>
</feature>
<sequence>MSTKRTKWHPPPPPTPRILNFPHRSRLFRPAKHRAKLPVATKPNLEALMRQESRRCRGEERRAKVEESYSSPSGEIRRDSAEDRWKFQADVLRAECNFLRMEREVALRKLDRNRVQMESALTSLMETMISGRKKIDGRCGNAPMMLDEEIEEILAKLEEIHGGFRWTKGKVGRSGGNFDRRASSLRRRLATMEEVTSVKEIREISYQIAEPVISSKENKVEKLRMKMEGLSKGMMERMEEHGLLSLSFESSASAAAAEAGRGNARHRLFGKEVRAAADRRRPLRQTEELGSVKQLDTIGVGRCCNCKNLVDKIAQQVMAEAEQCGEMQAMLDKVKTDMEELRSSRDHWEHRALSSELQFRSLHSQMLEWKRRALESEKTANELRKAEASSLPTLSDQLDSEICRLKRLKMREKQRKSSEFQSVKEKHVVVCQRRSPFQEIGNLPSKNSTARIFR</sequence>